<organism evidence="2 3">
    <name type="scientific">Streptomyces prasinosporus</name>
    <dbReference type="NCBI Taxonomy" id="68256"/>
    <lineage>
        <taxon>Bacteria</taxon>
        <taxon>Bacillati</taxon>
        <taxon>Actinomycetota</taxon>
        <taxon>Actinomycetes</taxon>
        <taxon>Kitasatosporales</taxon>
        <taxon>Streptomycetaceae</taxon>
        <taxon>Streptomyces</taxon>
        <taxon>Streptomyces albogriseolus group</taxon>
    </lineage>
</organism>
<dbReference type="Proteomes" id="UP001501455">
    <property type="component" value="Unassembled WGS sequence"/>
</dbReference>
<protein>
    <submittedName>
        <fullName evidence="2">Uncharacterized protein</fullName>
    </submittedName>
</protein>
<proteinExistence type="predicted"/>
<reference evidence="3" key="1">
    <citation type="journal article" date="2019" name="Int. J. Syst. Evol. Microbiol.">
        <title>The Global Catalogue of Microorganisms (GCM) 10K type strain sequencing project: providing services to taxonomists for standard genome sequencing and annotation.</title>
        <authorList>
            <consortium name="The Broad Institute Genomics Platform"/>
            <consortium name="The Broad Institute Genome Sequencing Center for Infectious Disease"/>
            <person name="Wu L."/>
            <person name="Ma J."/>
        </authorList>
    </citation>
    <scope>NUCLEOTIDE SEQUENCE [LARGE SCALE GENOMIC DNA]</scope>
    <source>
        <strain evidence="3">JCM 4816</strain>
    </source>
</reference>
<evidence type="ECO:0000313" key="3">
    <source>
        <dbReference type="Proteomes" id="UP001501455"/>
    </source>
</evidence>
<name>A0ABP6UAU9_9ACTN</name>
<gene>
    <name evidence="2" type="ORF">GCM10019016_107700</name>
</gene>
<keyword evidence="3" id="KW-1185">Reference proteome</keyword>
<sequence length="102" mass="10580">MTTAMPRPAAATAEQTVSAIIRSSRAAGVRSRRASLRPFHPAPTAPTAAMPGADIRDISGSRLLRRCRSAHTWGISGPGAEGAGAGPDWVVPGRGWKTVGHE</sequence>
<comment type="caution">
    <text evidence="2">The sequence shown here is derived from an EMBL/GenBank/DDBJ whole genome shotgun (WGS) entry which is preliminary data.</text>
</comment>
<feature type="region of interest" description="Disordered" evidence="1">
    <location>
        <begin position="24"/>
        <end position="53"/>
    </location>
</feature>
<dbReference type="EMBL" id="BAAAXF010000077">
    <property type="protein sequence ID" value="GAA3503659.1"/>
    <property type="molecule type" value="Genomic_DNA"/>
</dbReference>
<evidence type="ECO:0000256" key="1">
    <source>
        <dbReference type="SAM" id="MobiDB-lite"/>
    </source>
</evidence>
<accession>A0ABP6UAU9</accession>
<evidence type="ECO:0000313" key="2">
    <source>
        <dbReference type="EMBL" id="GAA3503659.1"/>
    </source>
</evidence>